<name>A0ACC1AUV4_9ROSI</name>
<dbReference type="EMBL" id="CM047904">
    <property type="protein sequence ID" value="KAJ0090467.1"/>
    <property type="molecule type" value="Genomic_DNA"/>
</dbReference>
<gene>
    <name evidence="1" type="ORF">Patl1_12442</name>
</gene>
<evidence type="ECO:0000313" key="1">
    <source>
        <dbReference type="EMBL" id="KAJ0090467.1"/>
    </source>
</evidence>
<keyword evidence="2" id="KW-1185">Reference proteome</keyword>
<proteinExistence type="predicted"/>
<evidence type="ECO:0000313" key="2">
    <source>
        <dbReference type="Proteomes" id="UP001164250"/>
    </source>
</evidence>
<dbReference type="Proteomes" id="UP001164250">
    <property type="component" value="Chromosome 8"/>
</dbReference>
<comment type="caution">
    <text evidence="1">The sequence shown here is derived from an EMBL/GenBank/DDBJ whole genome shotgun (WGS) entry which is preliminary data.</text>
</comment>
<protein>
    <submittedName>
        <fullName evidence="1">Uncharacterized protein</fullName>
    </submittedName>
</protein>
<reference evidence="2" key="1">
    <citation type="journal article" date="2023" name="G3 (Bethesda)">
        <title>Genome assembly and association tests identify interacting loci associated with vigor, precocity, and sex in interspecific pistachio rootstocks.</title>
        <authorList>
            <person name="Palmer W."/>
            <person name="Jacygrad E."/>
            <person name="Sagayaradj S."/>
            <person name="Cavanaugh K."/>
            <person name="Han R."/>
            <person name="Bertier L."/>
            <person name="Beede B."/>
            <person name="Kafkas S."/>
            <person name="Golino D."/>
            <person name="Preece J."/>
            <person name="Michelmore R."/>
        </authorList>
    </citation>
    <scope>NUCLEOTIDE SEQUENCE [LARGE SCALE GENOMIC DNA]</scope>
</reference>
<organism evidence="1 2">
    <name type="scientific">Pistacia atlantica</name>
    <dbReference type="NCBI Taxonomy" id="434234"/>
    <lineage>
        <taxon>Eukaryota</taxon>
        <taxon>Viridiplantae</taxon>
        <taxon>Streptophyta</taxon>
        <taxon>Embryophyta</taxon>
        <taxon>Tracheophyta</taxon>
        <taxon>Spermatophyta</taxon>
        <taxon>Magnoliopsida</taxon>
        <taxon>eudicotyledons</taxon>
        <taxon>Gunneridae</taxon>
        <taxon>Pentapetalae</taxon>
        <taxon>rosids</taxon>
        <taxon>malvids</taxon>
        <taxon>Sapindales</taxon>
        <taxon>Anacardiaceae</taxon>
        <taxon>Pistacia</taxon>
    </lineage>
</organism>
<accession>A0ACC1AUV4</accession>
<sequence>MAALLVIMAIVLSLLSKEVNLVLGDIGIASSYHLRQLGVMAIDKINSFQEISLLPKVKAGGTTVLLVGDVID</sequence>